<keyword evidence="3 5" id="KW-0653">Protein transport</keyword>
<dbReference type="Pfam" id="PF02953">
    <property type="entry name" value="zf-Tim10_DDP"/>
    <property type="match status" value="1"/>
</dbReference>
<name>A0A261Y7X8_9FUNG</name>
<comment type="caution">
    <text evidence="7">The sequence shown here is derived from an EMBL/GenBank/DDBJ whole genome shotgun (WGS) entry which is preliminary data.</text>
</comment>
<dbReference type="OrthoDB" id="344165at2759"/>
<accession>A0A261Y7X8</accession>
<evidence type="ECO:0000259" key="6">
    <source>
        <dbReference type="Pfam" id="PF02953"/>
    </source>
</evidence>
<keyword evidence="2 5" id="KW-0472">Membrane</keyword>
<keyword evidence="5" id="KW-0813">Transport</keyword>
<proteinExistence type="inferred from homology"/>
<protein>
    <recommendedName>
        <fullName evidence="5">Mitochondrial import inner membrane translocase subunit</fullName>
    </recommendedName>
</protein>
<feature type="domain" description="Tim10-like" evidence="6">
    <location>
        <begin position="19"/>
        <end position="80"/>
    </location>
</feature>
<sequence>MSAQGPQFSEREQQELARFLETEQAKARIQQTVHTLTDMCWDKCVSKVSNKLDRGEEGCLANCVERFLDTSLFIVKRLEEVRNQV</sequence>
<evidence type="ECO:0000256" key="4">
    <source>
        <dbReference type="ARBA" id="ARBA00023010"/>
    </source>
</evidence>
<evidence type="ECO:0000256" key="3">
    <source>
        <dbReference type="ARBA" id="ARBA00022927"/>
    </source>
</evidence>
<dbReference type="AlphaFoldDB" id="A0A261Y7X8"/>
<comment type="function">
    <text evidence="5">Mitochondrial intermembrane chaperone that participates in the import and insertion of some multi-pass transmembrane proteins into the mitochondrial inner membrane. Also required for the transfer of beta-barrel precursors from the TOM complex to the sorting and assembly machinery (SAM complex) of the outer membrane. Acts as a chaperone-like protein that protects the hydrophobic precursors from aggregation and guide them through the mitochondrial intermembrane space.</text>
</comment>
<reference evidence="7 8" key="1">
    <citation type="journal article" date="2017" name="Mycologia">
        <title>Bifiguratus adelaidae, gen. et sp. nov., a new member of Mucoromycotina in endophytic and soil-dwelling habitats.</title>
        <authorList>
            <person name="Torres-Cruz T.J."/>
            <person name="Billingsley Tobias T.L."/>
            <person name="Almatruk M."/>
            <person name="Hesse C."/>
            <person name="Kuske C.R."/>
            <person name="Desiro A."/>
            <person name="Benucci G.M."/>
            <person name="Bonito G."/>
            <person name="Stajich J.E."/>
            <person name="Dunlap C."/>
            <person name="Arnold A.E."/>
            <person name="Porras-Alfaro A."/>
        </authorList>
    </citation>
    <scope>NUCLEOTIDE SEQUENCE [LARGE SCALE GENOMIC DNA]</scope>
    <source>
        <strain evidence="7 8">AZ0501</strain>
    </source>
</reference>
<dbReference type="GO" id="GO:0005743">
    <property type="term" value="C:mitochondrial inner membrane"/>
    <property type="evidence" value="ECO:0007669"/>
    <property type="project" value="UniProtKB-SubCell"/>
</dbReference>
<comment type="subcellular location">
    <subcellularLocation>
        <location evidence="5">Mitochondrion inner membrane</location>
        <topology evidence="5">Peripheral membrane protein</topology>
        <orientation evidence="5">Intermembrane side</orientation>
    </subcellularLocation>
</comment>
<dbReference type="InterPro" id="IPR035427">
    <property type="entry name" value="Tim10-like_dom_sf"/>
</dbReference>
<evidence type="ECO:0000256" key="2">
    <source>
        <dbReference type="ARBA" id="ARBA00022792"/>
    </source>
</evidence>
<organism evidence="7 8">
    <name type="scientific">Bifiguratus adelaidae</name>
    <dbReference type="NCBI Taxonomy" id="1938954"/>
    <lineage>
        <taxon>Eukaryota</taxon>
        <taxon>Fungi</taxon>
        <taxon>Fungi incertae sedis</taxon>
        <taxon>Mucoromycota</taxon>
        <taxon>Mucoromycotina</taxon>
        <taxon>Endogonomycetes</taxon>
        <taxon>Endogonales</taxon>
        <taxon>Endogonales incertae sedis</taxon>
        <taxon>Bifiguratus</taxon>
    </lineage>
</organism>
<dbReference type="SUPFAM" id="SSF144122">
    <property type="entry name" value="Tim10-like"/>
    <property type="match status" value="1"/>
</dbReference>
<dbReference type="InterPro" id="IPR004217">
    <property type="entry name" value="Tim10-like"/>
</dbReference>
<keyword evidence="2 5" id="KW-0999">Mitochondrion inner membrane</keyword>
<comment type="similarity">
    <text evidence="1 5">Belongs to the small Tim family.</text>
</comment>
<evidence type="ECO:0000313" key="7">
    <source>
        <dbReference type="EMBL" id="OZJ06736.1"/>
    </source>
</evidence>
<evidence type="ECO:0000313" key="8">
    <source>
        <dbReference type="Proteomes" id="UP000242875"/>
    </source>
</evidence>
<dbReference type="Proteomes" id="UP000242875">
    <property type="component" value="Unassembled WGS sequence"/>
</dbReference>
<keyword evidence="8" id="KW-1185">Reference proteome</keyword>
<keyword evidence="4 5" id="KW-0811">Translocation</keyword>
<keyword evidence="5" id="KW-1015">Disulfide bond</keyword>
<keyword evidence="5" id="KW-0143">Chaperone</keyword>
<comment type="domain">
    <text evidence="5">The twin CX3C motif contains 4 conserved Cys residues that form 2 disulfide bonds in the mitochondrial intermembrane space.</text>
</comment>
<dbReference type="Gene3D" id="1.10.287.810">
    <property type="entry name" value="Mitochondrial import inner membrane translocase subunit tim13 like domains"/>
    <property type="match status" value="1"/>
</dbReference>
<evidence type="ECO:0000256" key="1">
    <source>
        <dbReference type="ARBA" id="ARBA00006720"/>
    </source>
</evidence>
<dbReference type="EMBL" id="MVBO01000002">
    <property type="protein sequence ID" value="OZJ06736.1"/>
    <property type="molecule type" value="Genomic_DNA"/>
</dbReference>
<evidence type="ECO:0000256" key="5">
    <source>
        <dbReference type="RuleBase" id="RU367043"/>
    </source>
</evidence>
<keyword evidence="5" id="KW-0496">Mitochondrion</keyword>
<comment type="subunit">
    <text evidence="5">Heterohexamer.</text>
</comment>
<dbReference type="GO" id="GO:0015031">
    <property type="term" value="P:protein transport"/>
    <property type="evidence" value="ECO:0007669"/>
    <property type="project" value="UniProtKB-KW"/>
</dbReference>
<gene>
    <name evidence="7" type="ORF">BZG36_00348</name>
</gene>